<feature type="region of interest" description="Disordered" evidence="1">
    <location>
        <begin position="37"/>
        <end position="81"/>
    </location>
</feature>
<protein>
    <submittedName>
        <fullName evidence="3">N-acetylmuramoyl-L-alanine amidase</fullName>
    </submittedName>
</protein>
<accession>A0A7W7YGC2</accession>
<keyword evidence="2" id="KW-0732">Signal</keyword>
<sequence>MKRMLCRCSLPAMLASALVTQSLAQTIVPAPAATAPAAPAEITPGLPPAATTPAPAPQAVAQPPAATPPPAPAPRWDRVSPLGTKPDWLKLQSFHHTLSRAEFEAAIKDVYSDNSPFQPPWKLEADGVVVQTGDPLKPEARIAFASGSESPAQGTRTWRAAAEMPPLKGRPLLSDIHIAIDPGHIGGGYAQMEERFLSFAPGESIQEGDLTLATAQVLAERLKALGAYVSLVRDRPEPVTTQRPADLIVPARQLLNESGFPQPQESYNGLTGDAKILTVQWQSEKLFYRVSEIHARGKKVNETIKPDLVVCLHFNAESWGDAKSPQFSPMNHMHVLINGCYSPVELEQQDVRFEMLNRLFSRTHQEELPLAESVANGMRQSTGLPAYVYTTPNARRVGSNAYVYARNLLANRIYDCPVIYLEPYVMNHEETYRRLLRGHFIGRTLIAGRLQSSAIEDYVQGMVNGLVSYYQKNRPL</sequence>
<evidence type="ECO:0000313" key="3">
    <source>
        <dbReference type="EMBL" id="MBB5035695.1"/>
    </source>
</evidence>
<evidence type="ECO:0000256" key="2">
    <source>
        <dbReference type="SAM" id="SignalP"/>
    </source>
</evidence>
<dbReference type="EMBL" id="JACHIG010000024">
    <property type="protein sequence ID" value="MBB5035695.1"/>
    <property type="molecule type" value="Genomic_DNA"/>
</dbReference>
<dbReference type="Proteomes" id="UP000590740">
    <property type="component" value="Unassembled WGS sequence"/>
</dbReference>
<evidence type="ECO:0000256" key="1">
    <source>
        <dbReference type="SAM" id="MobiDB-lite"/>
    </source>
</evidence>
<dbReference type="RefSeq" id="WP_184344747.1">
    <property type="nucleotide sequence ID" value="NZ_JACHIG010000024.1"/>
</dbReference>
<dbReference type="Gene3D" id="3.40.630.40">
    <property type="entry name" value="Zn-dependent exopeptidases"/>
    <property type="match status" value="1"/>
</dbReference>
<proteinExistence type="predicted"/>
<comment type="caution">
    <text evidence="3">The sequence shown here is derived from an EMBL/GenBank/DDBJ whole genome shotgun (WGS) entry which is preliminary data.</text>
</comment>
<feature type="chain" id="PRO_5031144234" evidence="2">
    <location>
        <begin position="25"/>
        <end position="476"/>
    </location>
</feature>
<keyword evidence="4" id="KW-1185">Reference proteome</keyword>
<gene>
    <name evidence="3" type="ORF">HNQ65_005309</name>
</gene>
<dbReference type="AlphaFoldDB" id="A0A7W7YGC2"/>
<name>A0A7W7YGC2_9BACT</name>
<reference evidence="3 4" key="1">
    <citation type="submission" date="2020-08" db="EMBL/GenBank/DDBJ databases">
        <title>Genomic Encyclopedia of Type Strains, Phase IV (KMG-IV): sequencing the most valuable type-strain genomes for metagenomic binning, comparative biology and taxonomic classification.</title>
        <authorList>
            <person name="Goeker M."/>
        </authorList>
    </citation>
    <scope>NUCLEOTIDE SEQUENCE [LARGE SCALE GENOMIC DNA]</scope>
    <source>
        <strain evidence="3 4">DSM 12252</strain>
    </source>
</reference>
<feature type="compositionally biased region" description="Low complexity" evidence="1">
    <location>
        <begin position="48"/>
        <end position="64"/>
    </location>
</feature>
<dbReference type="SUPFAM" id="SSF53187">
    <property type="entry name" value="Zn-dependent exopeptidases"/>
    <property type="match status" value="1"/>
</dbReference>
<organism evidence="3 4">
    <name type="scientific">Prosthecobacter vanneervenii</name>
    <dbReference type="NCBI Taxonomy" id="48466"/>
    <lineage>
        <taxon>Bacteria</taxon>
        <taxon>Pseudomonadati</taxon>
        <taxon>Verrucomicrobiota</taxon>
        <taxon>Verrucomicrobiia</taxon>
        <taxon>Verrucomicrobiales</taxon>
        <taxon>Verrucomicrobiaceae</taxon>
        <taxon>Prosthecobacter</taxon>
    </lineage>
</organism>
<evidence type="ECO:0000313" key="4">
    <source>
        <dbReference type="Proteomes" id="UP000590740"/>
    </source>
</evidence>
<feature type="signal peptide" evidence="2">
    <location>
        <begin position="1"/>
        <end position="24"/>
    </location>
</feature>